<comment type="caution">
    <text evidence="2">The sequence shown here is derived from an EMBL/GenBank/DDBJ whole genome shotgun (WGS) entry which is preliminary data.</text>
</comment>
<organism evidence="2 3">
    <name type="scientific">Candidatus Methylobacter oryzae</name>
    <dbReference type="NCBI Taxonomy" id="2497749"/>
    <lineage>
        <taxon>Bacteria</taxon>
        <taxon>Pseudomonadati</taxon>
        <taxon>Pseudomonadota</taxon>
        <taxon>Gammaproteobacteria</taxon>
        <taxon>Methylococcales</taxon>
        <taxon>Methylococcaceae</taxon>
        <taxon>Methylobacter</taxon>
    </lineage>
</organism>
<gene>
    <name evidence="2" type="primary">bamC</name>
    <name evidence="2" type="ORF">EKO24_021885</name>
</gene>
<evidence type="ECO:0000256" key="1">
    <source>
        <dbReference type="SAM" id="MobiDB-lite"/>
    </source>
</evidence>
<accession>A0ABY3C4Q1</accession>
<dbReference type="Gene3D" id="3.30.310.170">
    <property type="entry name" value="Outer membrane protein assembly factor BamC"/>
    <property type="match status" value="1"/>
</dbReference>
<dbReference type="InterPro" id="IPR042268">
    <property type="entry name" value="BamC_C"/>
</dbReference>
<dbReference type="EMBL" id="RYFG02000121">
    <property type="protein sequence ID" value="TRW89700.1"/>
    <property type="molecule type" value="Genomic_DNA"/>
</dbReference>
<reference evidence="2 3" key="1">
    <citation type="journal article" date="2019" name="Antonie Van Leeuwenhoek">
        <title>Description of 'Ca. Methylobacter oryzae' KRF1, a novel species from the environmentally important Methylobacter clade 2.</title>
        <authorList>
            <person name="Khatri K."/>
            <person name="Mohite J.A."/>
            <person name="Pandit P.S."/>
            <person name="Bahulikar R."/>
            <person name="Rahalkar M.C."/>
        </authorList>
    </citation>
    <scope>NUCLEOTIDE SEQUENCE [LARGE SCALE GENOMIC DNA]</scope>
    <source>
        <strain evidence="2 3">KRF1</strain>
    </source>
</reference>
<dbReference type="InterPro" id="IPR010653">
    <property type="entry name" value="NlpB/DapX"/>
</dbReference>
<name>A0ABY3C4Q1_9GAMM</name>
<evidence type="ECO:0000313" key="2">
    <source>
        <dbReference type="EMBL" id="TRW89700.1"/>
    </source>
</evidence>
<dbReference type="Proteomes" id="UP000733744">
    <property type="component" value="Unassembled WGS sequence"/>
</dbReference>
<sequence length="220" mass="24279">MKTKIRPFIIVAVLVNVSACTYIKTLFPDKEKDYQFTTEIPPLTIPPDLAGDAGAKLPTPAPAPAPSSVAETAEAAVAAPSTEEAPSVERKSIHVELVDADQGTKRLRINAPLSMAWRMVGKALSRKSIEVTNRNQEEGLFRVQYDANKQAVEDGSVWDEVNFFFEGLQTTEREYILKLVENNRQTEVVVMDQDQKPVADSTSLNLLTLLHDTIKADLAK</sequence>
<dbReference type="RefSeq" id="WP_143733397.1">
    <property type="nucleotide sequence ID" value="NZ_RYFG02000121.1"/>
</dbReference>
<dbReference type="Pfam" id="PF06804">
    <property type="entry name" value="Lipoprotein_18"/>
    <property type="match status" value="1"/>
</dbReference>
<proteinExistence type="predicted"/>
<protein>
    <submittedName>
        <fullName evidence="2">Outer membrane protein assembly factor BamC</fullName>
    </submittedName>
</protein>
<feature type="region of interest" description="Disordered" evidence="1">
    <location>
        <begin position="45"/>
        <end position="71"/>
    </location>
</feature>
<evidence type="ECO:0000313" key="3">
    <source>
        <dbReference type="Proteomes" id="UP000733744"/>
    </source>
</evidence>
<keyword evidence="3" id="KW-1185">Reference proteome</keyword>